<evidence type="ECO:0000256" key="12">
    <source>
        <dbReference type="ARBA" id="ARBA00023212"/>
    </source>
</evidence>
<dbReference type="GO" id="GO:0051295">
    <property type="term" value="P:establishment of meiotic spindle localization"/>
    <property type="evidence" value="ECO:0007669"/>
    <property type="project" value="TreeGrafter"/>
</dbReference>
<evidence type="ECO:0000256" key="6">
    <source>
        <dbReference type="ARBA" id="ARBA00022475"/>
    </source>
</evidence>
<dbReference type="InterPro" id="IPR011011">
    <property type="entry name" value="Znf_FYVE_PHD"/>
</dbReference>
<keyword evidence="11" id="KW-0009">Actin-binding</keyword>
<dbReference type="GO" id="GO:0005856">
    <property type="term" value="C:cytoskeleton"/>
    <property type="evidence" value="ECO:0007669"/>
    <property type="project" value="UniProtKB-SubCell"/>
</dbReference>
<evidence type="ECO:0000256" key="13">
    <source>
        <dbReference type="ARBA" id="ARBA00023329"/>
    </source>
</evidence>
<dbReference type="Pfam" id="PF16474">
    <property type="entry name" value="KIND"/>
    <property type="match status" value="1"/>
</dbReference>
<feature type="compositionally biased region" description="Basic and acidic residues" evidence="14">
    <location>
        <begin position="734"/>
        <end position="747"/>
    </location>
</feature>
<evidence type="ECO:0000256" key="4">
    <source>
        <dbReference type="ARBA" id="ARBA00010956"/>
    </source>
</evidence>
<dbReference type="GO" id="GO:0005938">
    <property type="term" value="C:cell cortex"/>
    <property type="evidence" value="ECO:0007669"/>
    <property type="project" value="TreeGrafter"/>
</dbReference>
<feature type="compositionally biased region" description="Polar residues" evidence="14">
    <location>
        <begin position="749"/>
        <end position="778"/>
    </location>
</feature>
<keyword evidence="18" id="KW-1185">Reference proteome</keyword>
<evidence type="ECO:0000256" key="10">
    <source>
        <dbReference type="ARBA" id="ARBA00023136"/>
    </source>
</evidence>
<keyword evidence="7" id="KW-0963">Cytoplasm</keyword>
<dbReference type="OrthoDB" id="10043757at2759"/>
<dbReference type="GO" id="GO:0051639">
    <property type="term" value="P:actin filament network formation"/>
    <property type="evidence" value="ECO:0007669"/>
    <property type="project" value="TreeGrafter"/>
</dbReference>
<evidence type="ECO:0000256" key="3">
    <source>
        <dbReference type="ARBA" id="ARBA00004413"/>
    </source>
</evidence>
<gene>
    <name evidence="17" type="ORF">PVAND_004668</name>
</gene>
<evidence type="ECO:0000256" key="1">
    <source>
        <dbReference type="ARBA" id="ARBA00004180"/>
    </source>
</evidence>
<dbReference type="PROSITE" id="PS51377">
    <property type="entry name" value="KIND"/>
    <property type="match status" value="1"/>
</dbReference>
<evidence type="ECO:0000313" key="18">
    <source>
        <dbReference type="Proteomes" id="UP001107558"/>
    </source>
</evidence>
<dbReference type="PROSITE" id="PS51082">
    <property type="entry name" value="WH2"/>
    <property type="match status" value="1"/>
</dbReference>
<dbReference type="GO" id="GO:0015031">
    <property type="term" value="P:protein transport"/>
    <property type="evidence" value="ECO:0007669"/>
    <property type="project" value="UniProtKB-KW"/>
</dbReference>
<dbReference type="SMART" id="SM00246">
    <property type="entry name" value="WH2"/>
    <property type="match status" value="3"/>
</dbReference>
<keyword evidence="12" id="KW-0206">Cytoskeleton</keyword>
<dbReference type="Proteomes" id="UP001107558">
    <property type="component" value="Chromosome 2"/>
</dbReference>
<sequence>MMEKVEENKINEKMSLKTNHPIEIIDQSQAKLQSSLEFCSDKDNCLSLDDILRSFNAPLSEEQAWSLIYQSVLFYRNFINVEFIDKNTRKDSRKSSHRIKVPKSPKNLNIHKDGTVHINDKNLECCLISSQKKILLKIGIVVYTALDFNLSQDEECIISSDLEQLINLMTYEEVDDEGIERDSEEIDDEKFVDSKELDHILELCKPRVLPSSPDDHYRAVCRALTTESIELRVFLSKVFTNDAEALRIKADAESSRQELAKLDFRDWARFWMQVVDELRRGVRLKKINFHHTPTEYALTPYEILMEDIRSRRYQLRKVMVNGSIPPRVKKDARAVILEFIRSRPPLRKATDRKLAPLKRNPSPREQLLDSIRKGKVLKPIAPGLKNRLLPPNTVNTAKASKFEDICKTIVAEEGESSIMSLPETNATSSSSSQPSRRLISVDYSLFKDDETPSPSSTSTDQNNHSRSSFHQSSRTGKEHENNQNNINTILRRTTYDLATQCESRRASLRRHTIVGCQSFKSINDSHSVPPSRPQSRQSTEHTQMSSTSSPAPQQQTSSATMTNNCFTSTSAVKTPQQQPNLNTNLNTISSTWGKNSLDEQEWREKLTGSDRLSLTLEEIVHIRSVITKAELESLPMGIQIKEDVEKRKLCFLCLRTKFGVFGPRGVPCKLCQRTVCAKCYTKMRIPTEHFSNVPVQLLSPSRQNSPSSISNVPSPSHHHGMATTTMDESFPRSLMERLLRTDVDRKSRNTVGSAPSSPRNQRSASSTPGSSQPNSLTIINNGVSIAPQAATVCAKENQISLRNSIMSRSMDGPKSLPPQSPRSLPQSNCSTLDRRSTLKKAFGIMQPQQQQQQQLFDQKEGLRGELMAVCNDCRGLVLNIIRYSRKTRSSARNMHLKNLTLDLSPVYKR</sequence>
<comment type="similarity">
    <text evidence="4">Belongs to the spire family.</text>
</comment>
<dbReference type="PANTHER" id="PTHR21345">
    <property type="entry name" value="SPIRE"/>
    <property type="match status" value="1"/>
</dbReference>
<dbReference type="InterPro" id="IPR011019">
    <property type="entry name" value="KIND_dom"/>
</dbReference>
<evidence type="ECO:0000256" key="14">
    <source>
        <dbReference type="SAM" id="MobiDB-lite"/>
    </source>
</evidence>
<protein>
    <submittedName>
        <fullName evidence="17">Uncharacterized protein</fullName>
    </submittedName>
</protein>
<dbReference type="GO" id="GO:0045010">
    <property type="term" value="P:actin nucleation"/>
    <property type="evidence" value="ECO:0007669"/>
    <property type="project" value="InterPro"/>
</dbReference>
<dbReference type="SUPFAM" id="SSF57903">
    <property type="entry name" value="FYVE/PHD zinc finger"/>
    <property type="match status" value="1"/>
</dbReference>
<evidence type="ECO:0000256" key="11">
    <source>
        <dbReference type="ARBA" id="ARBA00023203"/>
    </source>
</evidence>
<dbReference type="CDD" id="cd22068">
    <property type="entry name" value="WH2_DmSpire_r3-like"/>
    <property type="match status" value="1"/>
</dbReference>
<evidence type="ECO:0000256" key="7">
    <source>
        <dbReference type="ARBA" id="ARBA00022490"/>
    </source>
</evidence>
<feature type="compositionally biased region" description="Low complexity" evidence="14">
    <location>
        <begin position="698"/>
        <end position="715"/>
    </location>
</feature>
<dbReference type="CDD" id="cd22065">
    <property type="entry name" value="WH2_Spire_1-2_r1"/>
    <property type="match status" value="1"/>
</dbReference>
<dbReference type="InterPro" id="IPR013083">
    <property type="entry name" value="Znf_RING/FYVE/PHD"/>
</dbReference>
<keyword evidence="8" id="KW-0677">Repeat</keyword>
<comment type="subcellular location">
    <subcellularLocation>
        <location evidence="3">Cell membrane</location>
        <topology evidence="3">Peripheral membrane protein</topology>
        <orientation evidence="3">Cytoplasmic side</orientation>
    </subcellularLocation>
    <subcellularLocation>
        <location evidence="2">Cytoplasm</location>
        <location evidence="2">Cytoskeleton</location>
    </subcellularLocation>
    <subcellularLocation>
        <location evidence="1">Cytoplasmic vesicle membrane</location>
        <topology evidence="1">Peripheral membrane protein</topology>
        <orientation evidence="1">Cytoplasmic side</orientation>
    </subcellularLocation>
</comment>
<dbReference type="GO" id="GO:0005886">
    <property type="term" value="C:plasma membrane"/>
    <property type="evidence" value="ECO:0007669"/>
    <property type="project" value="UniProtKB-SubCell"/>
</dbReference>
<feature type="region of interest" description="Disordered" evidence="14">
    <location>
        <begin position="698"/>
        <end position="778"/>
    </location>
</feature>
<feature type="region of interest" description="Disordered" evidence="14">
    <location>
        <begin position="446"/>
        <end position="488"/>
    </location>
</feature>
<accession>A0A9J6BXT9</accession>
<dbReference type="PANTHER" id="PTHR21345:SF3">
    <property type="entry name" value="PROTEIN SPIRE"/>
    <property type="match status" value="1"/>
</dbReference>
<evidence type="ECO:0000256" key="8">
    <source>
        <dbReference type="ARBA" id="ARBA00022737"/>
    </source>
</evidence>
<name>A0A9J6BXT9_POLVA</name>
<dbReference type="Gene3D" id="1.10.510.10">
    <property type="entry name" value="Transferase(Phosphotransferase) domain 1"/>
    <property type="match status" value="1"/>
</dbReference>
<evidence type="ECO:0000256" key="5">
    <source>
        <dbReference type="ARBA" id="ARBA00022448"/>
    </source>
</evidence>
<comment type="caution">
    <text evidence="17">The sequence shown here is derived from an EMBL/GenBank/DDBJ whole genome shotgun (WGS) entry which is preliminary data.</text>
</comment>
<evidence type="ECO:0000259" key="15">
    <source>
        <dbReference type="PROSITE" id="PS51082"/>
    </source>
</evidence>
<dbReference type="GO" id="GO:0036089">
    <property type="term" value="P:cleavage furrow formation"/>
    <property type="evidence" value="ECO:0007669"/>
    <property type="project" value="TreeGrafter"/>
</dbReference>
<dbReference type="GO" id="GO:0030659">
    <property type="term" value="C:cytoplasmic vesicle membrane"/>
    <property type="evidence" value="ECO:0007669"/>
    <property type="project" value="UniProtKB-SubCell"/>
</dbReference>
<dbReference type="Gene3D" id="3.30.40.10">
    <property type="entry name" value="Zinc/RING finger domain, C3HC4 (zinc finger)"/>
    <property type="match status" value="1"/>
</dbReference>
<evidence type="ECO:0000313" key="17">
    <source>
        <dbReference type="EMBL" id="KAG5674716.1"/>
    </source>
</evidence>
<evidence type="ECO:0000256" key="9">
    <source>
        <dbReference type="ARBA" id="ARBA00022927"/>
    </source>
</evidence>
<keyword evidence="6" id="KW-1003">Cell membrane</keyword>
<proteinExistence type="inferred from homology"/>
<evidence type="ECO:0000256" key="2">
    <source>
        <dbReference type="ARBA" id="ARBA00004245"/>
    </source>
</evidence>
<feature type="region of interest" description="Disordered" evidence="14">
    <location>
        <begin position="807"/>
        <end position="830"/>
    </location>
</feature>
<evidence type="ECO:0000259" key="16">
    <source>
        <dbReference type="PROSITE" id="PS51377"/>
    </source>
</evidence>
<dbReference type="GO" id="GO:0048193">
    <property type="term" value="P:Golgi vesicle transport"/>
    <property type="evidence" value="ECO:0007669"/>
    <property type="project" value="TreeGrafter"/>
</dbReference>
<reference evidence="17" key="1">
    <citation type="submission" date="2021-03" db="EMBL/GenBank/DDBJ databases">
        <title>Chromosome level genome of the anhydrobiotic midge Polypedilum vanderplanki.</title>
        <authorList>
            <person name="Yoshida Y."/>
            <person name="Kikawada T."/>
            <person name="Gusev O."/>
        </authorList>
    </citation>
    <scope>NUCLEOTIDE SEQUENCE</scope>
    <source>
        <strain evidence="17">NIAS01</strain>
        <tissue evidence="17">Whole body or cell culture</tissue>
    </source>
</reference>
<dbReference type="SMART" id="SM00750">
    <property type="entry name" value="KIND"/>
    <property type="match status" value="1"/>
</dbReference>
<keyword evidence="9" id="KW-0653">Protein transport</keyword>
<dbReference type="GO" id="GO:0003779">
    <property type="term" value="F:actin binding"/>
    <property type="evidence" value="ECO:0007669"/>
    <property type="project" value="UniProtKB-KW"/>
</dbReference>
<feature type="compositionally biased region" description="Polar residues" evidence="14">
    <location>
        <begin position="460"/>
        <end position="474"/>
    </location>
</feature>
<dbReference type="GO" id="GO:0040038">
    <property type="term" value="P:polar body extrusion after meiotic divisions"/>
    <property type="evidence" value="ECO:0007669"/>
    <property type="project" value="TreeGrafter"/>
</dbReference>
<dbReference type="EMBL" id="JADBJN010000002">
    <property type="protein sequence ID" value="KAG5674716.1"/>
    <property type="molecule type" value="Genomic_DNA"/>
</dbReference>
<dbReference type="CDD" id="cd22078">
    <property type="entry name" value="WH2_Spire1_r2-like"/>
    <property type="match status" value="1"/>
</dbReference>
<organism evidence="17 18">
    <name type="scientific">Polypedilum vanderplanki</name>
    <name type="common">Sleeping chironomid midge</name>
    <dbReference type="NCBI Taxonomy" id="319348"/>
    <lineage>
        <taxon>Eukaryota</taxon>
        <taxon>Metazoa</taxon>
        <taxon>Ecdysozoa</taxon>
        <taxon>Arthropoda</taxon>
        <taxon>Hexapoda</taxon>
        <taxon>Insecta</taxon>
        <taxon>Pterygota</taxon>
        <taxon>Neoptera</taxon>
        <taxon>Endopterygota</taxon>
        <taxon>Diptera</taxon>
        <taxon>Nematocera</taxon>
        <taxon>Chironomoidea</taxon>
        <taxon>Chironomidae</taxon>
        <taxon>Chironominae</taxon>
        <taxon>Polypedilum</taxon>
        <taxon>Polypedilum</taxon>
    </lineage>
</organism>
<feature type="domain" description="WH2" evidence="15">
    <location>
        <begin position="363"/>
        <end position="380"/>
    </location>
</feature>
<keyword evidence="10" id="KW-0472">Membrane</keyword>
<feature type="domain" description="KIND" evidence="16">
    <location>
        <begin position="46"/>
        <end position="231"/>
    </location>
</feature>
<feature type="region of interest" description="Disordered" evidence="14">
    <location>
        <begin position="521"/>
        <end position="560"/>
    </location>
</feature>
<keyword evidence="13" id="KW-0968">Cytoplasmic vesicle</keyword>
<dbReference type="InterPro" id="IPR003124">
    <property type="entry name" value="WH2_dom"/>
</dbReference>
<keyword evidence="5" id="KW-0813">Transport</keyword>
<dbReference type="GO" id="GO:0030041">
    <property type="term" value="P:actin filament polymerization"/>
    <property type="evidence" value="ECO:0007669"/>
    <property type="project" value="TreeGrafter"/>
</dbReference>
<dbReference type="InterPro" id="IPR029901">
    <property type="entry name" value="Spire"/>
</dbReference>
<dbReference type="AlphaFoldDB" id="A0A9J6BXT9"/>
<feature type="compositionally biased region" description="Low complexity" evidence="14">
    <location>
        <begin position="533"/>
        <end position="560"/>
    </location>
</feature>
<dbReference type="GO" id="GO:0008017">
    <property type="term" value="F:microtubule binding"/>
    <property type="evidence" value="ECO:0007669"/>
    <property type="project" value="TreeGrafter"/>
</dbReference>